<dbReference type="AlphaFoldDB" id="A0A7X6L2B2"/>
<feature type="compositionally biased region" description="Basic and acidic residues" evidence="1">
    <location>
        <begin position="134"/>
        <end position="148"/>
    </location>
</feature>
<dbReference type="InterPro" id="IPR036513">
    <property type="entry name" value="STAS_dom_sf"/>
</dbReference>
<evidence type="ECO:0000256" key="1">
    <source>
        <dbReference type="SAM" id="MobiDB-lite"/>
    </source>
</evidence>
<dbReference type="PROSITE" id="PS50801">
    <property type="entry name" value="STAS"/>
    <property type="match status" value="1"/>
</dbReference>
<keyword evidence="4" id="KW-1185">Reference proteome</keyword>
<comment type="caution">
    <text evidence="3">The sequence shown here is derived from an EMBL/GenBank/DDBJ whole genome shotgun (WGS) entry which is preliminary data.</text>
</comment>
<dbReference type="Gene3D" id="3.30.750.24">
    <property type="entry name" value="STAS domain"/>
    <property type="match status" value="1"/>
</dbReference>
<dbReference type="Proteomes" id="UP000540698">
    <property type="component" value="Unassembled WGS sequence"/>
</dbReference>
<evidence type="ECO:0000313" key="3">
    <source>
        <dbReference type="EMBL" id="NKY26556.1"/>
    </source>
</evidence>
<dbReference type="SUPFAM" id="SSF52091">
    <property type="entry name" value="SpoIIaa-like"/>
    <property type="match status" value="1"/>
</dbReference>
<feature type="region of interest" description="Disordered" evidence="1">
    <location>
        <begin position="118"/>
        <end position="174"/>
    </location>
</feature>
<proteinExistence type="predicted"/>
<organism evidence="3 4">
    <name type="scientific">Nocardia gamkensis</name>
    <dbReference type="NCBI Taxonomy" id="352869"/>
    <lineage>
        <taxon>Bacteria</taxon>
        <taxon>Bacillati</taxon>
        <taxon>Actinomycetota</taxon>
        <taxon>Actinomycetes</taxon>
        <taxon>Mycobacteriales</taxon>
        <taxon>Nocardiaceae</taxon>
        <taxon>Nocardia</taxon>
    </lineage>
</organism>
<dbReference type="InterPro" id="IPR002645">
    <property type="entry name" value="STAS_dom"/>
</dbReference>
<name>A0A7X6L2B2_9NOCA</name>
<sequence length="174" mass="18643">MTCQNGVEGVRTADGLILVTHGELDAATAEGCFTSMTEIVEKYCDTTPNPPPVLIDLCEVRFLSCAGVRVLLGLAEWGARAGVPVGMTVPDEVPVRRILDLPAVRQSVPVMACPAPAMHGSDRPRVCRSSSSARADEAVGRADEEQRPHPASAHAHRSAVRNTNKTAHERLTQR</sequence>
<evidence type="ECO:0000313" key="4">
    <source>
        <dbReference type="Proteomes" id="UP000540698"/>
    </source>
</evidence>
<evidence type="ECO:0000259" key="2">
    <source>
        <dbReference type="PROSITE" id="PS50801"/>
    </source>
</evidence>
<accession>A0A7X6L2B2</accession>
<dbReference type="RefSeq" id="WP_157114304.1">
    <property type="nucleotide sequence ID" value="NZ_JAAXOS010000004.1"/>
</dbReference>
<feature type="domain" description="STAS" evidence="2">
    <location>
        <begin position="16"/>
        <end position="142"/>
    </location>
</feature>
<dbReference type="CDD" id="cd07043">
    <property type="entry name" value="STAS_anti-anti-sigma_factors"/>
    <property type="match status" value="1"/>
</dbReference>
<reference evidence="3 4" key="1">
    <citation type="submission" date="2020-04" db="EMBL/GenBank/DDBJ databases">
        <title>MicrobeNet Type strains.</title>
        <authorList>
            <person name="Nicholson A.C."/>
        </authorList>
    </citation>
    <scope>NUCLEOTIDE SEQUENCE [LARGE SCALE GENOMIC DNA]</scope>
    <source>
        <strain evidence="3 4">DSM 44956</strain>
    </source>
</reference>
<protein>
    <submittedName>
        <fullName evidence="3">STAS domain-containing protein</fullName>
    </submittedName>
</protein>
<gene>
    <name evidence="3" type="ORF">HGB38_10030</name>
</gene>
<dbReference type="Pfam" id="PF01740">
    <property type="entry name" value="STAS"/>
    <property type="match status" value="1"/>
</dbReference>
<dbReference type="EMBL" id="JAAXOS010000004">
    <property type="protein sequence ID" value="NKY26556.1"/>
    <property type="molecule type" value="Genomic_DNA"/>
</dbReference>